<dbReference type="SMART" id="SM00131">
    <property type="entry name" value="KU"/>
    <property type="match status" value="3"/>
</dbReference>
<dbReference type="InterPro" id="IPR020901">
    <property type="entry name" value="Prtase_inh_Kunz-CS"/>
</dbReference>
<dbReference type="PANTHER" id="PTHR46339">
    <property type="entry name" value="PROTEIN CBG15282-RELATED"/>
    <property type="match status" value="1"/>
</dbReference>
<feature type="domain" description="BPTI/Kunitz inhibitor" evidence="1">
    <location>
        <begin position="281"/>
        <end position="340"/>
    </location>
</feature>
<dbReference type="SUPFAM" id="SSF57362">
    <property type="entry name" value="BPTI-like"/>
    <property type="match status" value="3"/>
</dbReference>
<dbReference type="WBParaSite" id="ACRNAN_scaffold4030.g16371.t2">
    <property type="protein sequence ID" value="ACRNAN_scaffold4030.g16371.t2"/>
    <property type="gene ID" value="ACRNAN_scaffold4030.g16371"/>
</dbReference>
<dbReference type="PROSITE" id="PS50279">
    <property type="entry name" value="BPTI_KUNITZ_2"/>
    <property type="match status" value="3"/>
</dbReference>
<dbReference type="InterPro" id="IPR006150">
    <property type="entry name" value="Cys_repeat_1"/>
</dbReference>
<sequence length="811" mass="89376">MVPSPIPAPEIQENSEGCPIGQDPFEDPLLNRTKLECDPTIEGTCPPGFSCFNSRTKERFLCCGTTSICTKNSAAFINPMSKSPVRCTQFTGCPPAFFCYKPPYKESLSEGICCSEDPVASLCDHGTALRASDGRAIKCTNNPCPRGYNCLTRFNISICCPTNENVCTQPLHRGLPCEEAPPQAAYYFDVQSKACQEFSYSGCSGNDNLFESLNACQSFCKLAAIQKFGAFYYAVCSVGMPLVQLNGELATCSEELSCLAGYQCVFTVEGNYCCPKPEMTCSLPRDQGTECGPSDNLHSRSTALFWYFSTGDSACIPFEFRGCGGNFNRFITQQHCSMSCLHALCPIGSPKMDQGKLVKCNEDDLCPTGYLCAPPRFAAPNINICCPRPEMLCLAPEEKETHCSLAHYRYRYDTAQERCVKFVQSGCAGTTNSFATLNECEKICLSDDRVCPQGSELYVMPDSQRAMSCSPLESGCPPGYKCHANIDSLIHFCCSEPRCPSGKMPLLARNGSTVACSIGPFGFFDGCPSDYSCQQTSSGKYMCCPRAKPDEACPYPSRPFLHSGESFPTACSEAFGTCPFGYVCHQNRAFRANFCCSDLTISVKPDPSEIEEVENPYLKDSCNDGSEPYKDEYNVRICNPHLKFSCPEDYECQYNGAVLYYSTTTNVILEPMFDAKIACPTGLSVKLHPKTKQPIVCKPDVPEYCPLYSRCEYSSVYWQFICCTSVGVEEFYEDGKMTKSTQIGYYPGQAGCLADSQCQSTYPAAYCHDWICRCPDNLLIMDKTCVENCPDGLENHEGICARIYRAQLSIS</sequence>
<dbReference type="Pfam" id="PF14625">
    <property type="entry name" value="Lustrin_cystein"/>
    <property type="match status" value="10"/>
</dbReference>
<dbReference type="Pfam" id="PF00014">
    <property type="entry name" value="Kunitz_BPTI"/>
    <property type="match status" value="3"/>
</dbReference>
<dbReference type="CDD" id="cd00109">
    <property type="entry name" value="Kunitz-type"/>
    <property type="match status" value="2"/>
</dbReference>
<dbReference type="AlphaFoldDB" id="A0A914DTI5"/>
<dbReference type="GO" id="GO:0004867">
    <property type="term" value="F:serine-type endopeptidase inhibitor activity"/>
    <property type="evidence" value="ECO:0007669"/>
    <property type="project" value="InterPro"/>
</dbReference>
<organism evidence="2 3">
    <name type="scientific">Acrobeloides nanus</name>
    <dbReference type="NCBI Taxonomy" id="290746"/>
    <lineage>
        <taxon>Eukaryota</taxon>
        <taxon>Metazoa</taxon>
        <taxon>Ecdysozoa</taxon>
        <taxon>Nematoda</taxon>
        <taxon>Chromadorea</taxon>
        <taxon>Rhabditida</taxon>
        <taxon>Tylenchina</taxon>
        <taxon>Cephalobomorpha</taxon>
        <taxon>Cephaloboidea</taxon>
        <taxon>Cephalobidae</taxon>
        <taxon>Acrobeloides</taxon>
    </lineage>
</organism>
<proteinExistence type="predicted"/>
<dbReference type="InterPro" id="IPR053014">
    <property type="entry name" value="Cuticle_assoc_divergent"/>
</dbReference>
<dbReference type="Gene3D" id="4.10.410.10">
    <property type="entry name" value="Pancreatic trypsin inhibitor Kunitz domain"/>
    <property type="match status" value="3"/>
</dbReference>
<evidence type="ECO:0000313" key="2">
    <source>
        <dbReference type="Proteomes" id="UP000887540"/>
    </source>
</evidence>
<keyword evidence="2" id="KW-1185">Reference proteome</keyword>
<dbReference type="Proteomes" id="UP000887540">
    <property type="component" value="Unplaced"/>
</dbReference>
<feature type="domain" description="BPTI/Kunitz inhibitor" evidence="1">
    <location>
        <begin position="393"/>
        <end position="444"/>
    </location>
</feature>
<dbReference type="PROSITE" id="PS00280">
    <property type="entry name" value="BPTI_KUNITZ_1"/>
    <property type="match status" value="3"/>
</dbReference>
<dbReference type="SMART" id="SM00289">
    <property type="entry name" value="WR1"/>
    <property type="match status" value="10"/>
</dbReference>
<dbReference type="InterPro" id="IPR002223">
    <property type="entry name" value="Kunitz_BPTI"/>
</dbReference>
<name>A0A914DTI5_9BILA</name>
<feature type="domain" description="BPTI/Kunitz inhibitor" evidence="1">
    <location>
        <begin position="167"/>
        <end position="220"/>
    </location>
</feature>
<dbReference type="InterPro" id="IPR036880">
    <property type="entry name" value="Kunitz_BPTI_sf"/>
</dbReference>
<evidence type="ECO:0000313" key="3">
    <source>
        <dbReference type="WBParaSite" id="ACRNAN_scaffold4030.g16371.t2"/>
    </source>
</evidence>
<dbReference type="InterPro" id="IPR028150">
    <property type="entry name" value="Lustrin_cystein"/>
</dbReference>
<accession>A0A914DTI5</accession>
<evidence type="ECO:0000259" key="1">
    <source>
        <dbReference type="PROSITE" id="PS50279"/>
    </source>
</evidence>
<protein>
    <submittedName>
        <fullName evidence="3">BPTI/Kunitz inhibitor domain-containing protein</fullName>
    </submittedName>
</protein>
<reference evidence="3" key="1">
    <citation type="submission" date="2022-11" db="UniProtKB">
        <authorList>
            <consortium name="WormBaseParasite"/>
        </authorList>
    </citation>
    <scope>IDENTIFICATION</scope>
</reference>